<protein>
    <submittedName>
        <fullName evidence="4">NAD-dependent epimerase/dehydratase family protein</fullName>
    </submittedName>
</protein>
<organism evidence="4 5">
    <name type="scientific">Lichenicola cladoniae</name>
    <dbReference type="NCBI Taxonomy" id="1484109"/>
    <lineage>
        <taxon>Bacteria</taxon>
        <taxon>Pseudomonadati</taxon>
        <taxon>Pseudomonadota</taxon>
        <taxon>Alphaproteobacteria</taxon>
        <taxon>Acetobacterales</taxon>
        <taxon>Acetobacteraceae</taxon>
        <taxon>Lichenicola</taxon>
    </lineage>
</organism>
<dbReference type="EMBL" id="CP053708">
    <property type="protein sequence ID" value="QKE92068.1"/>
    <property type="molecule type" value="Genomic_DNA"/>
</dbReference>
<dbReference type="PANTHER" id="PTHR43000">
    <property type="entry name" value="DTDP-D-GLUCOSE 4,6-DEHYDRATASE-RELATED"/>
    <property type="match status" value="1"/>
</dbReference>
<evidence type="ECO:0000256" key="1">
    <source>
        <dbReference type="ARBA" id="ARBA00005125"/>
    </source>
</evidence>
<dbReference type="AlphaFoldDB" id="A0A6M8HUP9"/>
<evidence type="ECO:0000259" key="3">
    <source>
        <dbReference type="Pfam" id="PF01370"/>
    </source>
</evidence>
<dbReference type="Proteomes" id="UP000500767">
    <property type="component" value="Chromosome"/>
</dbReference>
<proteinExistence type="inferred from homology"/>
<name>A0A6M8HUP9_9PROT</name>
<reference evidence="4 5" key="1">
    <citation type="journal article" date="2014" name="World J. Microbiol. Biotechnol.">
        <title>Biodiversity and physiological characteristics of Antarctic and Arctic lichens-associated bacteria.</title>
        <authorList>
            <person name="Lee Y.M."/>
            <person name="Kim E.H."/>
            <person name="Lee H.K."/>
            <person name="Hong S.G."/>
        </authorList>
    </citation>
    <scope>NUCLEOTIDE SEQUENCE [LARGE SCALE GENOMIC DNA]</scope>
    <source>
        <strain evidence="4 5">PAMC 26569</strain>
    </source>
</reference>
<dbReference type="KEGG" id="lck:HN018_20315"/>
<dbReference type="InterPro" id="IPR036291">
    <property type="entry name" value="NAD(P)-bd_dom_sf"/>
</dbReference>
<sequence>MSGRRILVTGLSGFVGRHLPYAIDELLPDAQLLPLPCDITDAAAVRNAVVDLRPDACLHLAAIAAIPIARAEPDRAWSVNLHGTLNLARVFRDERPDAPFLFVSSADAYGASFQLGRALDEDLPLSPMNTYGATKAAADLALGAMAAEGFRAIRLRPFNHTGPGQAPDFAIPAFARQIALICAGRQEPVLRTGNLAAFRDFLDVRDVCRAYALCLKHGDRMEPGIILNIASGTARRIGDVLQGLLAISGVAVTVEAEAARARQTDIPLAVGNSSRLRDLLGWTQEIAWEQTLRDVLDDWTIRVAEQS</sequence>
<feature type="domain" description="NAD-dependent epimerase/dehydratase" evidence="3">
    <location>
        <begin position="6"/>
        <end position="230"/>
    </location>
</feature>
<dbReference type="Gene3D" id="3.90.25.10">
    <property type="entry name" value="UDP-galactose 4-epimerase, domain 1"/>
    <property type="match status" value="1"/>
</dbReference>
<keyword evidence="5" id="KW-1185">Reference proteome</keyword>
<dbReference type="RefSeq" id="WP_171833750.1">
    <property type="nucleotide sequence ID" value="NZ_CP053708.1"/>
</dbReference>
<gene>
    <name evidence="4" type="ORF">HN018_20315</name>
</gene>
<dbReference type="SUPFAM" id="SSF51735">
    <property type="entry name" value="NAD(P)-binding Rossmann-fold domains"/>
    <property type="match status" value="1"/>
</dbReference>
<evidence type="ECO:0000256" key="2">
    <source>
        <dbReference type="ARBA" id="ARBA00007637"/>
    </source>
</evidence>
<accession>A0A6M8HUP9</accession>
<dbReference type="Pfam" id="PF01370">
    <property type="entry name" value="Epimerase"/>
    <property type="match status" value="1"/>
</dbReference>
<evidence type="ECO:0000313" key="4">
    <source>
        <dbReference type="EMBL" id="QKE92068.1"/>
    </source>
</evidence>
<dbReference type="Gene3D" id="3.40.50.720">
    <property type="entry name" value="NAD(P)-binding Rossmann-like Domain"/>
    <property type="match status" value="1"/>
</dbReference>
<comment type="pathway">
    <text evidence="1">Bacterial outer membrane biogenesis; LPS O-antigen biosynthesis.</text>
</comment>
<dbReference type="InterPro" id="IPR001509">
    <property type="entry name" value="Epimerase_deHydtase"/>
</dbReference>
<comment type="similarity">
    <text evidence="2">Belongs to the NAD(P)-dependent epimerase/dehydratase family.</text>
</comment>
<evidence type="ECO:0000313" key="5">
    <source>
        <dbReference type="Proteomes" id="UP000500767"/>
    </source>
</evidence>